<dbReference type="RefSeq" id="WP_006618025.1">
    <property type="nucleotide sequence ID" value="NZ_BIMW01000177.1"/>
</dbReference>
<dbReference type="EMBL" id="BIMW01000177">
    <property type="protein sequence ID" value="GCE96272.1"/>
    <property type="molecule type" value="Genomic_DNA"/>
</dbReference>
<evidence type="ECO:0000256" key="1">
    <source>
        <dbReference type="SAM" id="MobiDB-lite"/>
    </source>
</evidence>
<sequence length="203" mass="22450">MTDSALSTEVKTVENPDILPQIGRWLEDYEEVVTILPVLAGLLVTSRLQLRGAQALMVNLLMAAIIRQLVRQLKQEAKANSPATNSTQAESPNNHQDNSPTATTTQTEDYTIVHSIPGRLRLRIPRLMTDVLYAKRLEKLLSDEQRVKSVRINRTAASLIIQYDPAGVSELELGMYLVSILEIAETTAKPDENSVPDDSEATS</sequence>
<organism evidence="2 3">
    <name type="scientific">Limnospira platensis NIES-46</name>
    <dbReference type="NCBI Taxonomy" id="1236695"/>
    <lineage>
        <taxon>Bacteria</taxon>
        <taxon>Bacillati</taxon>
        <taxon>Cyanobacteriota</taxon>
        <taxon>Cyanophyceae</taxon>
        <taxon>Oscillatoriophycideae</taxon>
        <taxon>Oscillatoriales</taxon>
        <taxon>Sirenicapillariaceae</taxon>
        <taxon>Limnospira</taxon>
    </lineage>
</organism>
<evidence type="ECO:0000313" key="3">
    <source>
        <dbReference type="Proteomes" id="UP000326169"/>
    </source>
</evidence>
<gene>
    <name evidence="2" type="ORF">NIES46_43410</name>
</gene>
<keyword evidence="3" id="KW-1185">Reference proteome</keyword>
<name>A0A5M3TC25_LIMPL</name>
<dbReference type="Pfam" id="PF19991">
    <property type="entry name" value="HMA_2"/>
    <property type="match status" value="1"/>
</dbReference>
<reference evidence="2 3" key="1">
    <citation type="journal article" date="2019" name="J Genomics">
        <title>The Draft Genome of a Hydrogen-producing Cyanobacterium, Arthrospira platensis NIES-46.</title>
        <authorList>
            <person name="Suzuki S."/>
            <person name="Yamaguchi H."/>
            <person name="Kawachi M."/>
        </authorList>
    </citation>
    <scope>NUCLEOTIDE SEQUENCE [LARGE SCALE GENOMIC DNA]</scope>
    <source>
        <strain evidence="2 3">NIES-46</strain>
    </source>
</reference>
<feature type="region of interest" description="Disordered" evidence="1">
    <location>
        <begin position="77"/>
        <end position="110"/>
    </location>
</feature>
<dbReference type="Proteomes" id="UP000326169">
    <property type="component" value="Unassembled WGS sequence"/>
</dbReference>
<dbReference type="GeneID" id="301685101"/>
<proteinExistence type="predicted"/>
<comment type="caution">
    <text evidence="2">The sequence shown here is derived from an EMBL/GenBank/DDBJ whole genome shotgun (WGS) entry which is preliminary data.</text>
</comment>
<evidence type="ECO:0000313" key="2">
    <source>
        <dbReference type="EMBL" id="GCE96272.1"/>
    </source>
</evidence>
<feature type="compositionally biased region" description="Polar residues" evidence="1">
    <location>
        <begin position="81"/>
        <end position="109"/>
    </location>
</feature>
<protein>
    <submittedName>
        <fullName evidence="2">Uncharacterized protein</fullName>
    </submittedName>
</protein>
<accession>A0A5M3TC25</accession>